<protein>
    <submittedName>
        <fullName evidence="9">C2H2-type domain-containing protein</fullName>
    </submittedName>
</protein>
<accession>A0AAD8HQN5</accession>
<keyword evidence="5" id="KW-0539">Nucleus</keyword>
<evidence type="ECO:0000313" key="9">
    <source>
        <dbReference type="EMBL" id="KAK1370360.1"/>
    </source>
</evidence>
<dbReference type="Proteomes" id="UP001237642">
    <property type="component" value="Unassembled WGS sequence"/>
</dbReference>
<proteinExistence type="predicted"/>
<dbReference type="PANTHER" id="PTHR47287">
    <property type="entry name" value="C2H2 AND C2HC ZINC FINGERS SUPERFAMILY PROTEIN"/>
    <property type="match status" value="1"/>
</dbReference>
<evidence type="ECO:0000256" key="3">
    <source>
        <dbReference type="ARBA" id="ARBA00022771"/>
    </source>
</evidence>
<feature type="compositionally biased region" description="Basic and acidic residues" evidence="7">
    <location>
        <begin position="94"/>
        <end position="103"/>
    </location>
</feature>
<evidence type="ECO:0000256" key="4">
    <source>
        <dbReference type="ARBA" id="ARBA00022833"/>
    </source>
</evidence>
<dbReference type="PROSITE" id="PS00028">
    <property type="entry name" value="ZINC_FINGER_C2H2_1"/>
    <property type="match status" value="1"/>
</dbReference>
<feature type="compositionally biased region" description="Basic and acidic residues" evidence="7">
    <location>
        <begin position="151"/>
        <end position="161"/>
    </location>
</feature>
<dbReference type="InterPro" id="IPR013087">
    <property type="entry name" value="Znf_C2H2_type"/>
</dbReference>
<reference evidence="9" key="2">
    <citation type="submission" date="2023-05" db="EMBL/GenBank/DDBJ databases">
        <authorList>
            <person name="Schelkunov M.I."/>
        </authorList>
    </citation>
    <scope>NUCLEOTIDE SEQUENCE</scope>
    <source>
        <strain evidence="9">Hsosn_3</strain>
        <tissue evidence="9">Leaf</tissue>
    </source>
</reference>
<dbReference type="PROSITE" id="PS50157">
    <property type="entry name" value="ZINC_FINGER_C2H2_2"/>
    <property type="match status" value="1"/>
</dbReference>
<organism evidence="9 10">
    <name type="scientific">Heracleum sosnowskyi</name>
    <dbReference type="NCBI Taxonomy" id="360622"/>
    <lineage>
        <taxon>Eukaryota</taxon>
        <taxon>Viridiplantae</taxon>
        <taxon>Streptophyta</taxon>
        <taxon>Embryophyta</taxon>
        <taxon>Tracheophyta</taxon>
        <taxon>Spermatophyta</taxon>
        <taxon>Magnoliopsida</taxon>
        <taxon>eudicotyledons</taxon>
        <taxon>Gunneridae</taxon>
        <taxon>Pentapetalae</taxon>
        <taxon>asterids</taxon>
        <taxon>campanulids</taxon>
        <taxon>Apiales</taxon>
        <taxon>Apiaceae</taxon>
        <taxon>Apioideae</taxon>
        <taxon>apioid superclade</taxon>
        <taxon>Tordylieae</taxon>
        <taxon>Tordyliinae</taxon>
        <taxon>Heracleum</taxon>
    </lineage>
</organism>
<dbReference type="InterPro" id="IPR044246">
    <property type="entry name" value="ZFP3-like"/>
</dbReference>
<evidence type="ECO:0000256" key="5">
    <source>
        <dbReference type="ARBA" id="ARBA00023242"/>
    </source>
</evidence>
<feature type="region of interest" description="Disordered" evidence="7">
    <location>
        <begin position="94"/>
        <end position="120"/>
    </location>
</feature>
<dbReference type="Gene3D" id="3.30.160.60">
    <property type="entry name" value="Classic Zinc Finger"/>
    <property type="match status" value="1"/>
</dbReference>
<dbReference type="AlphaFoldDB" id="A0AAD8HQN5"/>
<dbReference type="InterPro" id="IPR036236">
    <property type="entry name" value="Znf_C2H2_sf"/>
</dbReference>
<dbReference type="GO" id="GO:0009788">
    <property type="term" value="P:negative regulation of abscisic acid-activated signaling pathway"/>
    <property type="evidence" value="ECO:0007669"/>
    <property type="project" value="InterPro"/>
</dbReference>
<gene>
    <name evidence="9" type="ORF">POM88_036452</name>
</gene>
<dbReference type="SUPFAM" id="SSF57667">
    <property type="entry name" value="beta-beta-alpha zinc fingers"/>
    <property type="match status" value="1"/>
</dbReference>
<evidence type="ECO:0000256" key="7">
    <source>
        <dbReference type="SAM" id="MobiDB-lite"/>
    </source>
</evidence>
<keyword evidence="3 6" id="KW-0863">Zinc-finger</keyword>
<keyword evidence="2" id="KW-0479">Metal-binding</keyword>
<comment type="subcellular location">
    <subcellularLocation>
        <location evidence="1">Nucleus</location>
    </subcellularLocation>
</comment>
<evidence type="ECO:0000256" key="2">
    <source>
        <dbReference type="ARBA" id="ARBA00022723"/>
    </source>
</evidence>
<reference evidence="9" key="1">
    <citation type="submission" date="2023-02" db="EMBL/GenBank/DDBJ databases">
        <title>Genome of toxic invasive species Heracleum sosnowskyi carries increased number of genes despite the absence of recent whole-genome duplications.</title>
        <authorList>
            <person name="Schelkunov M."/>
            <person name="Shtratnikova V."/>
            <person name="Makarenko M."/>
            <person name="Klepikova A."/>
            <person name="Omelchenko D."/>
            <person name="Novikova G."/>
            <person name="Obukhova E."/>
            <person name="Bogdanov V."/>
            <person name="Penin A."/>
            <person name="Logacheva M."/>
        </authorList>
    </citation>
    <scope>NUCLEOTIDE SEQUENCE</scope>
    <source>
        <strain evidence="9">Hsosn_3</strain>
        <tissue evidence="9">Leaf</tissue>
    </source>
</reference>
<evidence type="ECO:0000313" key="10">
    <source>
        <dbReference type="Proteomes" id="UP001237642"/>
    </source>
</evidence>
<feature type="domain" description="C2H2-type" evidence="8">
    <location>
        <begin position="23"/>
        <end position="50"/>
    </location>
</feature>
<dbReference type="GO" id="GO:0008270">
    <property type="term" value="F:zinc ion binding"/>
    <property type="evidence" value="ECO:0007669"/>
    <property type="project" value="UniProtKB-KW"/>
</dbReference>
<evidence type="ECO:0000256" key="1">
    <source>
        <dbReference type="ARBA" id="ARBA00004123"/>
    </source>
</evidence>
<dbReference type="PANTHER" id="PTHR47287:SF15">
    <property type="entry name" value="ZINC FINGER PROTEIN 3-LIKE"/>
    <property type="match status" value="1"/>
</dbReference>
<keyword evidence="4" id="KW-0862">Zinc</keyword>
<dbReference type="GO" id="GO:0005634">
    <property type="term" value="C:nucleus"/>
    <property type="evidence" value="ECO:0007669"/>
    <property type="project" value="UniProtKB-SubCell"/>
</dbReference>
<evidence type="ECO:0000259" key="8">
    <source>
        <dbReference type="PROSITE" id="PS50157"/>
    </source>
</evidence>
<dbReference type="EMBL" id="JAUIZM010000008">
    <property type="protein sequence ID" value="KAK1370360.1"/>
    <property type="molecule type" value="Genomic_DNA"/>
</dbReference>
<keyword evidence="10" id="KW-1185">Reference proteome</keyword>
<feature type="compositionally biased region" description="Low complexity" evidence="7">
    <location>
        <begin position="138"/>
        <end position="147"/>
    </location>
</feature>
<feature type="region of interest" description="Disordered" evidence="7">
    <location>
        <begin position="138"/>
        <end position="161"/>
    </location>
</feature>
<comment type="caution">
    <text evidence="9">The sequence shown here is derived from an EMBL/GenBank/DDBJ whole genome shotgun (WGS) entry which is preliminary data.</text>
</comment>
<name>A0AAD8HQN5_9APIA</name>
<sequence length="161" mass="17382">MGENMEERNRELIPTGPNEPKLYACNFCDKTFSTFMALGGHQNAHKEDRARAKEAQNPCPTVPYRGVTVKDTFIGLGLGFTEPLNSWLVEMTRKPSSMKDSHKGPLAPAAAAAANGSTSVTPKLTSSKFFGVENFFQSASSNNAPPSENDVTVKGDDVAEK</sequence>
<evidence type="ECO:0000256" key="6">
    <source>
        <dbReference type="PROSITE-ProRule" id="PRU00042"/>
    </source>
</evidence>
<dbReference type="Pfam" id="PF13912">
    <property type="entry name" value="zf-C2H2_6"/>
    <property type="match status" value="1"/>
</dbReference>